<reference evidence="3" key="2">
    <citation type="journal article" date="2021" name="PeerJ">
        <title>Extensive microbial diversity within the chicken gut microbiome revealed by metagenomics and culture.</title>
        <authorList>
            <person name="Gilroy R."/>
            <person name="Ravi A."/>
            <person name="Getino M."/>
            <person name="Pursley I."/>
            <person name="Horton D.L."/>
            <person name="Alikhan N.F."/>
            <person name="Baker D."/>
            <person name="Gharbi K."/>
            <person name="Hall N."/>
            <person name="Watson M."/>
            <person name="Adriaenssens E.M."/>
            <person name="Foster-Nyarko E."/>
            <person name="Jarju S."/>
            <person name="Secka A."/>
            <person name="Antonio M."/>
            <person name="Oren A."/>
            <person name="Chaudhuri R.R."/>
            <person name="La Ragione R."/>
            <person name="Hildebrand F."/>
            <person name="Pallen M.J."/>
        </authorList>
    </citation>
    <scope>NUCLEOTIDE SEQUENCE</scope>
    <source>
        <strain evidence="3">ChiSjej2B20-13462</strain>
    </source>
</reference>
<dbReference type="GO" id="GO:0009294">
    <property type="term" value="P:DNA-mediated transformation"/>
    <property type="evidence" value="ECO:0007669"/>
    <property type="project" value="InterPro"/>
</dbReference>
<reference evidence="3" key="1">
    <citation type="submission" date="2020-10" db="EMBL/GenBank/DDBJ databases">
        <authorList>
            <person name="Gilroy R."/>
        </authorList>
    </citation>
    <scope>NUCLEOTIDE SEQUENCE</scope>
    <source>
        <strain evidence="3">ChiSjej2B20-13462</strain>
    </source>
</reference>
<proteinExistence type="inferred from homology"/>
<accession>A0A9D1CNV9</accession>
<dbReference type="InterPro" id="IPR057666">
    <property type="entry name" value="DrpA_SLOG"/>
</dbReference>
<dbReference type="SUPFAM" id="SSF102405">
    <property type="entry name" value="MCP/YpsA-like"/>
    <property type="match status" value="1"/>
</dbReference>
<dbReference type="Gene3D" id="3.40.50.450">
    <property type="match status" value="1"/>
</dbReference>
<dbReference type="EMBL" id="DVFN01000084">
    <property type="protein sequence ID" value="HIQ69772.1"/>
    <property type="molecule type" value="Genomic_DNA"/>
</dbReference>
<gene>
    <name evidence="3" type="ORF">IAA67_05540</name>
</gene>
<name>A0A9D1CNV9_9FIRM</name>
<dbReference type="PANTHER" id="PTHR43022:SF1">
    <property type="entry name" value="PROTEIN SMF"/>
    <property type="match status" value="1"/>
</dbReference>
<feature type="domain" description="Smf/DprA SLOG" evidence="2">
    <location>
        <begin position="91"/>
        <end position="197"/>
    </location>
</feature>
<evidence type="ECO:0000313" key="4">
    <source>
        <dbReference type="Proteomes" id="UP000886874"/>
    </source>
</evidence>
<evidence type="ECO:0000256" key="1">
    <source>
        <dbReference type="ARBA" id="ARBA00006525"/>
    </source>
</evidence>
<sequence>MTGAERAMLLLSCPLGESEVHPLSAAQFRDLGRQIRQTGSRSDSLSPVTARALAAAGCGRELSQRILALLDREAQLDAYLRRAEAGGIWTLTRLAPQYPAQLAVKLRFDAPRVLFLRGDAALLQGPAVALVGSRRLRPENEAFARQAGRLAAEEGLTLVTGGAAGADLTALEACLDAGGNAVVYVPGPLTEHSPRARCLFVSEGGYDLPFSVPRALTRNHFIHAHAAKTLAAQCTLGTGGTWQGCLDNLRRQWSEVYVFDDGSEAAAALSARGAVPVSALTSLRALTPPQSCLF</sequence>
<protein>
    <submittedName>
        <fullName evidence="3">DNA-processing protein DprA</fullName>
    </submittedName>
</protein>
<comment type="caution">
    <text evidence="3">The sequence shown here is derived from an EMBL/GenBank/DDBJ whole genome shotgun (WGS) entry which is preliminary data.</text>
</comment>
<dbReference type="PANTHER" id="PTHR43022">
    <property type="entry name" value="PROTEIN SMF"/>
    <property type="match status" value="1"/>
</dbReference>
<dbReference type="Pfam" id="PF02481">
    <property type="entry name" value="DNA_processg_A"/>
    <property type="match status" value="1"/>
</dbReference>
<dbReference type="Proteomes" id="UP000886874">
    <property type="component" value="Unassembled WGS sequence"/>
</dbReference>
<comment type="similarity">
    <text evidence="1">Belongs to the DprA/Smf family.</text>
</comment>
<dbReference type="InterPro" id="IPR003488">
    <property type="entry name" value="DprA"/>
</dbReference>
<dbReference type="AlphaFoldDB" id="A0A9D1CNV9"/>
<evidence type="ECO:0000259" key="2">
    <source>
        <dbReference type="Pfam" id="PF02481"/>
    </source>
</evidence>
<organism evidence="3 4">
    <name type="scientific">Candidatus Avoscillospira stercorigallinarum</name>
    <dbReference type="NCBI Taxonomy" id="2840708"/>
    <lineage>
        <taxon>Bacteria</taxon>
        <taxon>Bacillati</taxon>
        <taxon>Bacillota</taxon>
        <taxon>Clostridia</taxon>
        <taxon>Eubacteriales</taxon>
        <taxon>Oscillospiraceae</taxon>
        <taxon>Oscillospiraceae incertae sedis</taxon>
        <taxon>Candidatus Avoscillospira</taxon>
    </lineage>
</organism>
<evidence type="ECO:0000313" key="3">
    <source>
        <dbReference type="EMBL" id="HIQ69772.1"/>
    </source>
</evidence>